<dbReference type="GO" id="GO:0016491">
    <property type="term" value="F:oxidoreductase activity"/>
    <property type="evidence" value="ECO:0007669"/>
    <property type="project" value="InterPro"/>
</dbReference>
<name>A0A832XIC6_9ARCH</name>
<evidence type="ECO:0000313" key="3">
    <source>
        <dbReference type="EMBL" id="HIK00576.1"/>
    </source>
</evidence>
<keyword evidence="1" id="KW-0676">Redox-active center</keyword>
<dbReference type="PROSITE" id="PS51352">
    <property type="entry name" value="THIOREDOXIN_2"/>
    <property type="match status" value="1"/>
</dbReference>
<protein>
    <submittedName>
        <fullName evidence="3">Redoxin domain-containing protein</fullName>
    </submittedName>
</protein>
<reference evidence="3 4" key="1">
    <citation type="journal article" name="Nat. Commun.">
        <title>Undinarchaeota illuminate DPANN phylogeny and the impact of gene transfer on archaeal evolution.</title>
        <authorList>
            <person name="Dombrowski N."/>
            <person name="Williams T.A."/>
            <person name="Sun J."/>
            <person name="Woodcroft B.J."/>
            <person name="Lee J.H."/>
            <person name="Minh B.Q."/>
            <person name="Rinke C."/>
            <person name="Spang A."/>
        </authorList>
    </citation>
    <scope>NUCLEOTIDE SEQUENCE [LARGE SCALE GENOMIC DNA]</scope>
    <source>
        <strain evidence="3">MAG_bin1129</strain>
    </source>
</reference>
<evidence type="ECO:0000313" key="4">
    <source>
        <dbReference type="Proteomes" id="UP000646946"/>
    </source>
</evidence>
<dbReference type="InterPro" id="IPR013766">
    <property type="entry name" value="Thioredoxin_domain"/>
</dbReference>
<feature type="domain" description="Thioredoxin" evidence="2">
    <location>
        <begin position="1"/>
        <end position="132"/>
    </location>
</feature>
<dbReference type="Proteomes" id="UP000646946">
    <property type="component" value="Unassembled WGS sequence"/>
</dbReference>
<dbReference type="GO" id="GO:0016209">
    <property type="term" value="F:antioxidant activity"/>
    <property type="evidence" value="ECO:0007669"/>
    <property type="project" value="InterPro"/>
</dbReference>
<dbReference type="PANTHER" id="PTHR43110:SF1">
    <property type="entry name" value="THIOL PEROXIDASE"/>
    <property type="match status" value="1"/>
</dbReference>
<organism evidence="3 4">
    <name type="scientific">Candidatus Naiadarchaeum limnaeum</name>
    <dbReference type="NCBI Taxonomy" id="2756139"/>
    <lineage>
        <taxon>Archaea</taxon>
        <taxon>Candidatus Undinarchaeota</taxon>
        <taxon>Candidatus Undinarchaeia</taxon>
        <taxon>Candidatus Naiadarchaeales</taxon>
        <taxon>Candidatus Naiadarchaeaceae</taxon>
        <taxon>Candidatus Naiadarchaeum</taxon>
    </lineage>
</organism>
<dbReference type="Gene3D" id="3.40.30.10">
    <property type="entry name" value="Glutaredoxin"/>
    <property type="match status" value="1"/>
</dbReference>
<dbReference type="InterPro" id="IPR000866">
    <property type="entry name" value="AhpC/TSA"/>
</dbReference>
<keyword evidence="4" id="KW-1185">Reference proteome</keyword>
<gene>
    <name evidence="3" type="ORF">H1016_03485</name>
</gene>
<sequence length="132" mass="14950">GNSVKLSNFKGKKVLLAFFPFAFSPVCTDEMSCFQMDMEQFKGKGVQILGISIDSHWANKAFAEKLGVSFPLLSDFNKKTTTDYGVLREDGFANRAYFLIDEKGTIRYKHVMPTPGQKLDNAELLREVRQSR</sequence>
<comment type="caution">
    <text evidence="3">The sequence shown here is derived from an EMBL/GenBank/DDBJ whole genome shotgun (WGS) entry which is preliminary data.</text>
</comment>
<dbReference type="InterPro" id="IPR050455">
    <property type="entry name" value="Tpx_Peroxidase_subfamily"/>
</dbReference>
<accession>A0A832XIC6</accession>
<evidence type="ECO:0000256" key="1">
    <source>
        <dbReference type="ARBA" id="ARBA00023284"/>
    </source>
</evidence>
<dbReference type="PANTHER" id="PTHR43110">
    <property type="entry name" value="THIOL PEROXIDASE"/>
    <property type="match status" value="1"/>
</dbReference>
<dbReference type="Pfam" id="PF00578">
    <property type="entry name" value="AhpC-TSA"/>
    <property type="match status" value="1"/>
</dbReference>
<evidence type="ECO:0000259" key="2">
    <source>
        <dbReference type="PROSITE" id="PS51352"/>
    </source>
</evidence>
<proteinExistence type="predicted"/>
<dbReference type="AlphaFoldDB" id="A0A832XIC6"/>
<dbReference type="InterPro" id="IPR036249">
    <property type="entry name" value="Thioredoxin-like_sf"/>
</dbReference>
<feature type="non-terminal residue" evidence="3">
    <location>
        <position position="1"/>
    </location>
</feature>
<dbReference type="SUPFAM" id="SSF52833">
    <property type="entry name" value="Thioredoxin-like"/>
    <property type="match status" value="1"/>
</dbReference>
<dbReference type="EMBL" id="DVAB01000029">
    <property type="protein sequence ID" value="HIK00576.1"/>
    <property type="molecule type" value="Genomic_DNA"/>
</dbReference>